<comment type="caution">
    <text evidence="2">The sequence shown here is derived from an EMBL/GenBank/DDBJ whole genome shotgun (WGS) entry which is preliminary data.</text>
</comment>
<evidence type="ECO:0000313" key="3">
    <source>
        <dbReference type="Proteomes" id="UP000287866"/>
    </source>
</evidence>
<protein>
    <submittedName>
        <fullName evidence="2">NAD-dependent epimerase/dehydratase family protein</fullName>
    </submittedName>
</protein>
<sequence length="83" mass="8707">MAGVVLVTGVSRYLGGLLARRLAAEPSVTRVVGVDVIPPPQEIAGVEFVRADIRNPMIGRVIEDAGVDTVVHMNVIATPTFVG</sequence>
<feature type="non-terminal residue" evidence="2">
    <location>
        <position position="83"/>
    </location>
</feature>
<dbReference type="Pfam" id="PF01370">
    <property type="entry name" value="Epimerase"/>
    <property type="match status" value="1"/>
</dbReference>
<dbReference type="InterPro" id="IPR036291">
    <property type="entry name" value="NAD(P)-bd_dom_sf"/>
</dbReference>
<dbReference type="Gene3D" id="3.40.50.720">
    <property type="entry name" value="NAD(P)-binding Rossmann-like Domain"/>
    <property type="match status" value="1"/>
</dbReference>
<evidence type="ECO:0000313" key="2">
    <source>
        <dbReference type="EMBL" id="NHA70054.1"/>
    </source>
</evidence>
<name>A0A8T6R8M3_9MICO</name>
<dbReference type="EMBL" id="SAYU02000094">
    <property type="protein sequence ID" value="NHA70054.1"/>
    <property type="molecule type" value="Genomic_DNA"/>
</dbReference>
<organism evidence="2 3">
    <name type="scientific">Phycicoccus flavus</name>
    <dbReference type="NCBI Taxonomy" id="2502783"/>
    <lineage>
        <taxon>Bacteria</taxon>
        <taxon>Bacillati</taxon>
        <taxon>Actinomycetota</taxon>
        <taxon>Actinomycetes</taxon>
        <taxon>Micrococcales</taxon>
        <taxon>Intrasporangiaceae</taxon>
        <taxon>Phycicoccus</taxon>
    </lineage>
</organism>
<gene>
    <name evidence="2" type="ORF">EPD83_018640</name>
</gene>
<dbReference type="SUPFAM" id="SSF51735">
    <property type="entry name" value="NAD(P)-binding Rossmann-fold domains"/>
    <property type="match status" value="1"/>
</dbReference>
<accession>A0A8T6R8M3</accession>
<dbReference type="Proteomes" id="UP000287866">
    <property type="component" value="Unassembled WGS sequence"/>
</dbReference>
<evidence type="ECO:0000259" key="1">
    <source>
        <dbReference type="Pfam" id="PF01370"/>
    </source>
</evidence>
<feature type="domain" description="NAD-dependent epimerase/dehydratase" evidence="1">
    <location>
        <begin position="5"/>
        <end position="73"/>
    </location>
</feature>
<dbReference type="InterPro" id="IPR001509">
    <property type="entry name" value="Epimerase_deHydtase"/>
</dbReference>
<dbReference type="RefSeq" id="WP_165566989.1">
    <property type="nucleotide sequence ID" value="NZ_SAYU02000094.1"/>
</dbReference>
<reference evidence="2" key="1">
    <citation type="submission" date="2020-03" db="EMBL/GenBank/DDBJ databases">
        <title>Phycicoccus flavus sp. nov., a novel endophytic actinobacterium isolated from branch of Kandelia candel.</title>
        <authorList>
            <person name="Tuo L."/>
        </authorList>
    </citation>
    <scope>NUCLEOTIDE SEQUENCE</scope>
    <source>
        <strain evidence="2">CMS6Z-2</strain>
    </source>
</reference>
<proteinExistence type="predicted"/>
<dbReference type="AlphaFoldDB" id="A0A8T6R8M3"/>
<keyword evidence="3" id="KW-1185">Reference proteome</keyword>